<reference evidence="1 2" key="1">
    <citation type="journal article" date="2020" name="IScience">
        <title>Genome Sequencing of the Endangered Kingdonia uniflora (Circaeasteraceae, Ranunculales) Reveals Potential Mechanisms of Evolutionary Specialization.</title>
        <authorList>
            <person name="Sun Y."/>
            <person name="Deng T."/>
            <person name="Zhang A."/>
            <person name="Moore M.J."/>
            <person name="Landis J.B."/>
            <person name="Lin N."/>
            <person name="Zhang H."/>
            <person name="Zhang X."/>
            <person name="Huang J."/>
            <person name="Zhang X."/>
            <person name="Sun H."/>
            <person name="Wang H."/>
        </authorList>
    </citation>
    <scope>NUCLEOTIDE SEQUENCE [LARGE SCALE GENOMIC DNA]</scope>
    <source>
        <strain evidence="1">TB1705</strain>
        <tissue evidence="1">Leaf</tissue>
    </source>
</reference>
<sequence length="264" mass="30681">MAAEALTSIDFDKHMNAIRNTDLVGLQYILCIPKETWSNLYIIMSRYGVAYTNHAESWKNVILKVRDLPIHVFIEKLRRICLEMSYTYREEAEKSQARLTPWATDHCESRKFMANSKAYRVRTSGIPCEHEVRALSLANVDPTTRVSEYFTNETYKAAYKPIWIPIKGIEKWKKLKTDPRVRASILTFRAGHPRTQRMRREKMHGLVTKLRFCSKYQKNGYNHRSCKLLPIPSDDNARSTMVPSFTMSIEPPVIPDKDVAISLH</sequence>
<evidence type="ECO:0000313" key="2">
    <source>
        <dbReference type="Proteomes" id="UP000541444"/>
    </source>
</evidence>
<dbReference type="Proteomes" id="UP000541444">
    <property type="component" value="Unassembled WGS sequence"/>
</dbReference>
<dbReference type="EMBL" id="JACGCM010000973">
    <property type="protein sequence ID" value="KAF6163535.1"/>
    <property type="molecule type" value="Genomic_DNA"/>
</dbReference>
<name>A0A7J7N8Q7_9MAGN</name>
<organism evidence="1 2">
    <name type="scientific">Kingdonia uniflora</name>
    <dbReference type="NCBI Taxonomy" id="39325"/>
    <lineage>
        <taxon>Eukaryota</taxon>
        <taxon>Viridiplantae</taxon>
        <taxon>Streptophyta</taxon>
        <taxon>Embryophyta</taxon>
        <taxon>Tracheophyta</taxon>
        <taxon>Spermatophyta</taxon>
        <taxon>Magnoliopsida</taxon>
        <taxon>Ranunculales</taxon>
        <taxon>Circaeasteraceae</taxon>
        <taxon>Kingdonia</taxon>
    </lineage>
</organism>
<dbReference type="AlphaFoldDB" id="A0A7J7N8Q7"/>
<gene>
    <name evidence="1" type="ORF">GIB67_002540</name>
</gene>
<comment type="caution">
    <text evidence="1">The sequence shown here is derived from an EMBL/GenBank/DDBJ whole genome shotgun (WGS) entry which is preliminary data.</text>
</comment>
<accession>A0A7J7N8Q7</accession>
<protein>
    <submittedName>
        <fullName evidence="1">Uncharacterized protein</fullName>
    </submittedName>
</protein>
<evidence type="ECO:0000313" key="1">
    <source>
        <dbReference type="EMBL" id="KAF6163535.1"/>
    </source>
</evidence>
<keyword evidence="2" id="KW-1185">Reference proteome</keyword>
<proteinExistence type="predicted"/>